<dbReference type="Proteomes" id="UP000623967">
    <property type="component" value="Unassembled WGS sequence"/>
</dbReference>
<reference evidence="6 7" key="1">
    <citation type="submission" date="2021-01" db="EMBL/GenBank/DDBJ databases">
        <title>Genome public.</title>
        <authorList>
            <person name="Liu C."/>
            <person name="Sun Q."/>
        </authorList>
    </citation>
    <scope>NUCLEOTIDE SEQUENCE [LARGE SCALE GENOMIC DNA]</scope>
    <source>
        <strain evidence="6 7">YIM B02564</strain>
    </source>
</reference>
<dbReference type="RefSeq" id="WP_202655190.1">
    <property type="nucleotide sequence ID" value="NZ_JAESWB010000247.1"/>
</dbReference>
<proteinExistence type="predicted"/>
<comment type="caution">
    <text evidence="6">The sequence shown here is derived from an EMBL/GenBank/DDBJ whole genome shotgun (WGS) entry which is preliminary data.</text>
</comment>
<evidence type="ECO:0008006" key="8">
    <source>
        <dbReference type="Google" id="ProtNLM"/>
    </source>
</evidence>
<protein>
    <recommendedName>
        <fullName evidence="8">Energy-coupling factor transporter transmembrane protein EcfT</fullName>
    </recommendedName>
</protein>
<evidence type="ECO:0000256" key="2">
    <source>
        <dbReference type="ARBA" id="ARBA00022692"/>
    </source>
</evidence>
<dbReference type="InterPro" id="IPR003339">
    <property type="entry name" value="ABC/ECF_trnsptr_transmembrane"/>
</dbReference>
<gene>
    <name evidence="6" type="ORF">JK635_17245</name>
</gene>
<sequence length="261" mass="29618">MSNNLTITKGTACKSLPQWEMDGFIKIIQAVLLASIPFLLKNPISFILLFTYLLGVTFVSRIKPRTLITSSVSYCIVFLIPFLFGILMNHFLYMITGDDLFADNQGTHEVYLRLIRLFLIWYISILYFNTTPIQTVVGLFDMILKPIKLIGVPVSDFLKIVMYVVMDLSVCGTEIKESLGEKIREAAGGSGKKFKINIKTISQIIVSLIINSFDRLDKIEKLMGENNDEIYKYSFRLTKKDGISVLSFILFVVTVLLIERG</sequence>
<evidence type="ECO:0000313" key="6">
    <source>
        <dbReference type="EMBL" id="MBL4953932.1"/>
    </source>
</evidence>
<feature type="transmembrane region" description="Helical" evidence="5">
    <location>
        <begin position="46"/>
        <end position="62"/>
    </location>
</feature>
<evidence type="ECO:0000256" key="5">
    <source>
        <dbReference type="SAM" id="Phobius"/>
    </source>
</evidence>
<evidence type="ECO:0000313" key="7">
    <source>
        <dbReference type="Proteomes" id="UP000623967"/>
    </source>
</evidence>
<comment type="subcellular location">
    <subcellularLocation>
        <location evidence="1">Membrane</location>
        <topology evidence="1">Multi-pass membrane protein</topology>
    </subcellularLocation>
</comment>
<keyword evidence="2 5" id="KW-0812">Transmembrane</keyword>
<feature type="transmembrane region" description="Helical" evidence="5">
    <location>
        <begin position="242"/>
        <end position="258"/>
    </location>
</feature>
<feature type="transmembrane region" description="Helical" evidence="5">
    <location>
        <begin position="74"/>
        <end position="95"/>
    </location>
</feature>
<feature type="transmembrane region" description="Helical" evidence="5">
    <location>
        <begin position="115"/>
        <end position="140"/>
    </location>
</feature>
<keyword evidence="3 5" id="KW-1133">Transmembrane helix</keyword>
<keyword evidence="4 5" id="KW-0472">Membrane</keyword>
<organism evidence="6 7">
    <name type="scientific">Neobacillus paridis</name>
    <dbReference type="NCBI Taxonomy" id="2803862"/>
    <lineage>
        <taxon>Bacteria</taxon>
        <taxon>Bacillati</taxon>
        <taxon>Bacillota</taxon>
        <taxon>Bacilli</taxon>
        <taxon>Bacillales</taxon>
        <taxon>Bacillaceae</taxon>
        <taxon>Neobacillus</taxon>
    </lineage>
</organism>
<evidence type="ECO:0000256" key="4">
    <source>
        <dbReference type="ARBA" id="ARBA00023136"/>
    </source>
</evidence>
<evidence type="ECO:0000256" key="3">
    <source>
        <dbReference type="ARBA" id="ARBA00022989"/>
    </source>
</evidence>
<keyword evidence="7" id="KW-1185">Reference proteome</keyword>
<dbReference type="EMBL" id="JAESWB010000247">
    <property type="protein sequence ID" value="MBL4953932.1"/>
    <property type="molecule type" value="Genomic_DNA"/>
</dbReference>
<accession>A0ABS1TRK2</accession>
<evidence type="ECO:0000256" key="1">
    <source>
        <dbReference type="ARBA" id="ARBA00004141"/>
    </source>
</evidence>
<dbReference type="CDD" id="cd16914">
    <property type="entry name" value="EcfT"/>
    <property type="match status" value="1"/>
</dbReference>
<name>A0ABS1TRK2_9BACI</name>